<dbReference type="PANTHER" id="PTHR44591:SF18">
    <property type="entry name" value="REGULATORY PROTEIN"/>
    <property type="match status" value="1"/>
</dbReference>
<dbReference type="InterPro" id="IPR050595">
    <property type="entry name" value="Bact_response_regulator"/>
</dbReference>
<gene>
    <name evidence="4" type="ORF">FNB15_01170</name>
</gene>
<dbReference type="OrthoDB" id="9784719at2"/>
<feature type="modified residue" description="4-aspartylphosphate" evidence="2">
    <location>
        <position position="71"/>
    </location>
</feature>
<dbReference type="InterPro" id="IPR011006">
    <property type="entry name" value="CheY-like_superfamily"/>
</dbReference>
<dbReference type="GO" id="GO:0000160">
    <property type="term" value="P:phosphorelay signal transduction system"/>
    <property type="evidence" value="ECO:0007669"/>
    <property type="project" value="InterPro"/>
</dbReference>
<protein>
    <submittedName>
        <fullName evidence="4">Response regulator</fullName>
    </submittedName>
</protein>
<dbReference type="PANTHER" id="PTHR44591">
    <property type="entry name" value="STRESS RESPONSE REGULATOR PROTEIN 1"/>
    <property type="match status" value="1"/>
</dbReference>
<sequence length="147" mass="15856">MSAAAARDIQSPTEPGDERTVVLVVEDEVLIRMVVAEYLRDCGYVVVEAGSAHEALALFKADVEVDVVFSDIQMPGPMDGFGLAQWVRQNKPGVEVILTSGAASAADRAADLCEEGPLLQKPYESDEVDRRIKQLLAARDRNGNGGR</sequence>
<dbReference type="SMART" id="SM00448">
    <property type="entry name" value="REC"/>
    <property type="match status" value="1"/>
</dbReference>
<organism evidence="4 5">
    <name type="scientific">Ferrovibrio terrae</name>
    <dbReference type="NCBI Taxonomy" id="2594003"/>
    <lineage>
        <taxon>Bacteria</taxon>
        <taxon>Pseudomonadati</taxon>
        <taxon>Pseudomonadota</taxon>
        <taxon>Alphaproteobacteria</taxon>
        <taxon>Rhodospirillales</taxon>
        <taxon>Rhodospirillaceae</taxon>
        <taxon>Ferrovibrio</taxon>
    </lineage>
</organism>
<dbReference type="Proteomes" id="UP000317496">
    <property type="component" value="Chromosome"/>
</dbReference>
<dbReference type="Gene3D" id="3.40.50.2300">
    <property type="match status" value="1"/>
</dbReference>
<name>A0A516GWR8_9PROT</name>
<keyword evidence="5" id="KW-1185">Reference proteome</keyword>
<evidence type="ECO:0000256" key="2">
    <source>
        <dbReference type="PROSITE-ProRule" id="PRU00169"/>
    </source>
</evidence>
<dbReference type="KEGG" id="fer:FNB15_01170"/>
<evidence type="ECO:0000256" key="1">
    <source>
        <dbReference type="ARBA" id="ARBA00022553"/>
    </source>
</evidence>
<keyword evidence="1 2" id="KW-0597">Phosphoprotein</keyword>
<feature type="domain" description="Response regulatory" evidence="3">
    <location>
        <begin position="21"/>
        <end position="136"/>
    </location>
</feature>
<dbReference type="RefSeq" id="WP_144066950.1">
    <property type="nucleotide sequence ID" value="NZ_CP041636.1"/>
</dbReference>
<proteinExistence type="predicted"/>
<dbReference type="AlphaFoldDB" id="A0A516GWR8"/>
<dbReference type="PROSITE" id="PS50110">
    <property type="entry name" value="RESPONSE_REGULATORY"/>
    <property type="match status" value="1"/>
</dbReference>
<evidence type="ECO:0000259" key="3">
    <source>
        <dbReference type="PROSITE" id="PS50110"/>
    </source>
</evidence>
<dbReference type="Pfam" id="PF00072">
    <property type="entry name" value="Response_reg"/>
    <property type="match status" value="1"/>
</dbReference>
<dbReference type="InterPro" id="IPR001789">
    <property type="entry name" value="Sig_transdc_resp-reg_receiver"/>
</dbReference>
<reference evidence="4 5" key="1">
    <citation type="submission" date="2019-07" db="EMBL/GenBank/DDBJ databases">
        <title>Genome sequencing for Ferrovibrio sp. K5.</title>
        <authorList>
            <person name="Park S.-J."/>
        </authorList>
    </citation>
    <scope>NUCLEOTIDE SEQUENCE [LARGE SCALE GENOMIC DNA]</scope>
    <source>
        <strain evidence="4 5">K5</strain>
    </source>
</reference>
<dbReference type="EMBL" id="CP041636">
    <property type="protein sequence ID" value="QDO95969.1"/>
    <property type="molecule type" value="Genomic_DNA"/>
</dbReference>
<dbReference type="SUPFAM" id="SSF52172">
    <property type="entry name" value="CheY-like"/>
    <property type="match status" value="1"/>
</dbReference>
<evidence type="ECO:0000313" key="5">
    <source>
        <dbReference type="Proteomes" id="UP000317496"/>
    </source>
</evidence>
<evidence type="ECO:0000313" key="4">
    <source>
        <dbReference type="EMBL" id="QDO95969.1"/>
    </source>
</evidence>
<accession>A0A516GWR8</accession>